<gene>
    <name evidence="4" type="ORF">FVP33_18070</name>
</gene>
<dbReference type="InterPro" id="IPR050624">
    <property type="entry name" value="HTH-type_Tx_Regulator"/>
</dbReference>
<feature type="DNA-binding region" description="H-T-H motif" evidence="2">
    <location>
        <begin position="39"/>
        <end position="58"/>
    </location>
</feature>
<dbReference type="Proteomes" id="UP000321379">
    <property type="component" value="Unassembled WGS sequence"/>
</dbReference>
<dbReference type="SUPFAM" id="SSF46689">
    <property type="entry name" value="Homeodomain-like"/>
    <property type="match status" value="1"/>
</dbReference>
<keyword evidence="5" id="KW-1185">Reference proteome</keyword>
<protein>
    <submittedName>
        <fullName evidence="4">TetR family transcriptional regulator</fullName>
    </submittedName>
</protein>
<dbReference type="PANTHER" id="PTHR43479">
    <property type="entry name" value="ACREF/ENVCD OPERON REPRESSOR-RELATED"/>
    <property type="match status" value="1"/>
</dbReference>
<dbReference type="PROSITE" id="PS01081">
    <property type="entry name" value="HTH_TETR_1"/>
    <property type="match status" value="1"/>
</dbReference>
<evidence type="ECO:0000313" key="5">
    <source>
        <dbReference type="Proteomes" id="UP000321379"/>
    </source>
</evidence>
<organism evidence="4 5">
    <name type="scientific">Lacisediminihabitans profunda</name>
    <dbReference type="NCBI Taxonomy" id="2594790"/>
    <lineage>
        <taxon>Bacteria</taxon>
        <taxon>Bacillati</taxon>
        <taxon>Actinomycetota</taxon>
        <taxon>Actinomycetes</taxon>
        <taxon>Micrococcales</taxon>
        <taxon>Microbacteriaceae</taxon>
        <taxon>Lacisediminihabitans</taxon>
    </lineage>
</organism>
<keyword evidence="1 2" id="KW-0238">DNA-binding</keyword>
<dbReference type="Gene3D" id="1.10.10.60">
    <property type="entry name" value="Homeodomain-like"/>
    <property type="match status" value="1"/>
</dbReference>
<sequence length="216" mass="22850">MTIDAAHSGLRERKRLATRRAIQFAALSLVAEKGLDTVTIDEISNVADISPRTFFNYFASKEAAIVGDAPELPGEGAVARFVAAGPSSSLLEGIGDLLAESSDVSSTDTDLLLLRRGVLKQHPQFVALRMAAMRAFEDQLADVVARRLVADQPALAADPAALADKARLITLVAFGAMKHAWSCWADNEGGVALADRLRASFGQLGSILAPTRVPVG</sequence>
<dbReference type="Gene3D" id="1.10.357.10">
    <property type="entry name" value="Tetracycline Repressor, domain 2"/>
    <property type="match status" value="1"/>
</dbReference>
<dbReference type="GO" id="GO:0003677">
    <property type="term" value="F:DNA binding"/>
    <property type="evidence" value="ECO:0007669"/>
    <property type="project" value="UniProtKB-UniRule"/>
</dbReference>
<evidence type="ECO:0000256" key="2">
    <source>
        <dbReference type="PROSITE-ProRule" id="PRU00335"/>
    </source>
</evidence>
<name>A0A5C8ULZ2_9MICO</name>
<reference evidence="4 5" key="1">
    <citation type="submission" date="2019-08" db="EMBL/GenBank/DDBJ databases">
        <title>Bacterial whole genome sequence for Glaciihabitans sp. CHu50b-6-2.</title>
        <authorList>
            <person name="Jin L."/>
        </authorList>
    </citation>
    <scope>NUCLEOTIDE SEQUENCE [LARGE SCALE GENOMIC DNA]</scope>
    <source>
        <strain evidence="4 5">CHu50b-6-2</strain>
    </source>
</reference>
<feature type="domain" description="HTH tetR-type" evidence="3">
    <location>
        <begin position="16"/>
        <end position="76"/>
    </location>
</feature>
<dbReference type="InterPro" id="IPR023772">
    <property type="entry name" value="DNA-bd_HTH_TetR-type_CS"/>
</dbReference>
<dbReference type="AlphaFoldDB" id="A0A5C8ULZ2"/>
<dbReference type="PANTHER" id="PTHR43479:SF12">
    <property type="entry name" value="TRANSCRIPTIONAL REGULATORY PROTEIN"/>
    <property type="match status" value="1"/>
</dbReference>
<evidence type="ECO:0000313" key="4">
    <source>
        <dbReference type="EMBL" id="TXN28372.1"/>
    </source>
</evidence>
<evidence type="ECO:0000259" key="3">
    <source>
        <dbReference type="PROSITE" id="PS50977"/>
    </source>
</evidence>
<comment type="caution">
    <text evidence="4">The sequence shown here is derived from an EMBL/GenBank/DDBJ whole genome shotgun (WGS) entry which is preliminary data.</text>
</comment>
<dbReference type="InterPro" id="IPR001647">
    <property type="entry name" value="HTH_TetR"/>
</dbReference>
<dbReference type="EMBL" id="VRMG01000015">
    <property type="protein sequence ID" value="TXN28372.1"/>
    <property type="molecule type" value="Genomic_DNA"/>
</dbReference>
<proteinExistence type="predicted"/>
<evidence type="ECO:0000256" key="1">
    <source>
        <dbReference type="ARBA" id="ARBA00023125"/>
    </source>
</evidence>
<dbReference type="Pfam" id="PF00440">
    <property type="entry name" value="TetR_N"/>
    <property type="match status" value="1"/>
</dbReference>
<dbReference type="RefSeq" id="WP_147785086.1">
    <property type="nucleotide sequence ID" value="NZ_VRMG01000015.1"/>
</dbReference>
<accession>A0A5C8ULZ2</accession>
<dbReference type="InterPro" id="IPR009057">
    <property type="entry name" value="Homeodomain-like_sf"/>
</dbReference>
<dbReference type="PROSITE" id="PS50977">
    <property type="entry name" value="HTH_TETR_2"/>
    <property type="match status" value="1"/>
</dbReference>